<dbReference type="AlphaFoldDB" id="A0A1B6M7F4"/>
<reference evidence="2" key="1">
    <citation type="submission" date="2015-11" db="EMBL/GenBank/DDBJ databases">
        <title>De novo transcriptome assembly of four potential Pierce s Disease insect vectors from Arizona vineyards.</title>
        <authorList>
            <person name="Tassone E.E."/>
        </authorList>
    </citation>
    <scope>NUCLEOTIDE SEQUENCE</scope>
</reference>
<organism evidence="2">
    <name type="scientific">Graphocephala atropunctata</name>
    <dbReference type="NCBI Taxonomy" id="36148"/>
    <lineage>
        <taxon>Eukaryota</taxon>
        <taxon>Metazoa</taxon>
        <taxon>Ecdysozoa</taxon>
        <taxon>Arthropoda</taxon>
        <taxon>Hexapoda</taxon>
        <taxon>Insecta</taxon>
        <taxon>Pterygota</taxon>
        <taxon>Neoptera</taxon>
        <taxon>Paraneoptera</taxon>
        <taxon>Hemiptera</taxon>
        <taxon>Auchenorrhyncha</taxon>
        <taxon>Membracoidea</taxon>
        <taxon>Cicadellidae</taxon>
        <taxon>Cicadellinae</taxon>
        <taxon>Cicadellini</taxon>
        <taxon>Graphocephala</taxon>
    </lineage>
</organism>
<accession>A0A1B6M7F4</accession>
<dbReference type="InterPro" id="IPR043472">
    <property type="entry name" value="Macro_dom-like"/>
</dbReference>
<gene>
    <name evidence="1" type="ORF">g.45514</name>
    <name evidence="2" type="ORF">g.45516</name>
</gene>
<dbReference type="InterPro" id="IPR036514">
    <property type="entry name" value="SGNH_hydro_sf"/>
</dbReference>
<dbReference type="Gene3D" id="3.40.50.1110">
    <property type="entry name" value="SGNH hydrolase"/>
    <property type="match status" value="1"/>
</dbReference>
<sequence length="631" mass="70749">WHCVKKGVSQKKLEGSINLTSPVHISNKYGILNTLIEQNDSKSSVDKTTVPWGKVGKTSQDHTPKCKQKLYMFSNSHGRNLYEPLNCALNQEVNVFVCTNPSAKSPEVLKNAESMSKTLSKSDTAVLFTGTNDFISYMAQNVKTKSQPLHLLEDIWKFVEKNTHTNWIVVPVLHRYDLSQGDYINKQIRNINYHLRINQHRGYSLVNLRGFSYDFYARDGIHLNKNGKYEISQRIKDCMLGRRSAVDSSAIFLTNQQNGISKKIRVVNASMEKIIDSFKENKSIAFAHCISADFHMSAGVAVAFRNKIGKPLITDRISDHLTFQNPSGAGIYGLTTKKKYFQKPLVEDYDQAFDELTDNFKKREYKNLICSPMGCVRDQISVEHFAEKIVQFQRNTGASVSIITYNENLSSKKKNEHQHQLFFQGLEMKITAAINANQDSNLIEISSPSEVHRPSTPASPLHLDLQPAPDSCSCRLLDTDLINTSLSCSDGFQGFNTPNKEEIKKRQFESSIIQFEQNNLKVLTQCEQVKVVPGVLTFSEMLKQSNRGCVDGANSSSESLSTENICVLKNINKGVNSSFRYDSINSDCGVENDIAATFEILDQSGLNVNNSVSKSSASSLNSLTKQLPEKS</sequence>
<dbReference type="EMBL" id="GEBQ01028599">
    <property type="protein sequence ID" value="JAT11378.1"/>
    <property type="molecule type" value="Transcribed_RNA"/>
</dbReference>
<feature type="non-terminal residue" evidence="2">
    <location>
        <position position="1"/>
    </location>
</feature>
<evidence type="ECO:0000313" key="1">
    <source>
        <dbReference type="EMBL" id="JAT11378.1"/>
    </source>
</evidence>
<proteinExistence type="predicted"/>
<name>A0A1B6M7F4_9HEMI</name>
<dbReference type="SUPFAM" id="SSF52949">
    <property type="entry name" value="Macro domain-like"/>
    <property type="match status" value="1"/>
</dbReference>
<dbReference type="SUPFAM" id="SSF52266">
    <property type="entry name" value="SGNH hydrolase"/>
    <property type="match status" value="1"/>
</dbReference>
<dbReference type="Gene3D" id="3.40.220.10">
    <property type="entry name" value="Leucine Aminopeptidase, subunit E, domain 1"/>
    <property type="match status" value="1"/>
</dbReference>
<evidence type="ECO:0000313" key="2">
    <source>
        <dbReference type="EMBL" id="JAT31831.1"/>
    </source>
</evidence>
<dbReference type="EMBL" id="GEBQ01008146">
    <property type="protein sequence ID" value="JAT31831.1"/>
    <property type="molecule type" value="Transcribed_RNA"/>
</dbReference>
<protein>
    <submittedName>
        <fullName evidence="2">Uncharacterized protein</fullName>
    </submittedName>
</protein>